<evidence type="ECO:0000256" key="5">
    <source>
        <dbReference type="PIRSR" id="PIRSR606710-2"/>
    </source>
</evidence>
<feature type="site" description="Important for catalytic activity, responsible for pKa modulation of the active site Glu and correct orientation of both the proton donor and substrate" evidence="5">
    <location>
        <position position="206"/>
    </location>
</feature>
<feature type="active site" description="Proton acceptor" evidence="4">
    <location>
        <position position="91"/>
    </location>
</feature>
<dbReference type="PANTHER" id="PTHR42812:SF5">
    <property type="entry name" value="ENDO-ARABINASE"/>
    <property type="match status" value="1"/>
</dbReference>
<keyword evidence="3 6" id="KW-0326">Glycosidase</keyword>
<dbReference type="InterPro" id="IPR006710">
    <property type="entry name" value="Glyco_hydro_43"/>
</dbReference>
<sequence length="367" mass="40146">MDPGPSARAEGLYKDSWGGLLTSSNLQLLQAHFPTLVLCYIVLTLNMALKSLSLLGLALGLVSAAPNTRSVKLTVEHEGPLDPFFVVDFPDPAVLQAEDGTWVSVATQGEDKKMPYATADDILGEWKVAGDLWPGKGWTNGENIWAPDLRRLDDGSYIIYFAGEHNSLPRGTHCIGILRSDSITGPYKHDDEPWFCPPEGWNKVIDAAGFKDTDGKRYVVYKQEGDTSGPTGGNPLFLQEVEQDGRTMIGDAVLLIDRIESEDGMSTEAPNIVLLKNGMYVLFYSTGHFENIDTYNVKYAYATKVTGPYTRAEGTLINASMFGLKGPGGATSNEAGDTLLFHGWCVEKYKRCLYGVPYKVSNPCRPS</sequence>
<keyword evidence="2 6" id="KW-0378">Hydrolase</keyword>
<evidence type="ECO:0000256" key="2">
    <source>
        <dbReference type="ARBA" id="ARBA00022801"/>
    </source>
</evidence>
<dbReference type="Pfam" id="PF04616">
    <property type="entry name" value="Glyco_hydro_43"/>
    <property type="match status" value="1"/>
</dbReference>
<dbReference type="Gene3D" id="2.115.10.20">
    <property type="entry name" value="Glycosyl hydrolase domain, family 43"/>
    <property type="match status" value="1"/>
</dbReference>
<dbReference type="InterPro" id="IPR023296">
    <property type="entry name" value="Glyco_hydro_beta-prop_sf"/>
</dbReference>
<evidence type="ECO:0000256" key="1">
    <source>
        <dbReference type="ARBA" id="ARBA00009865"/>
    </source>
</evidence>
<dbReference type="SUPFAM" id="SSF75005">
    <property type="entry name" value="Arabinanase/levansucrase/invertase"/>
    <property type="match status" value="1"/>
</dbReference>
<evidence type="ECO:0000256" key="6">
    <source>
        <dbReference type="RuleBase" id="RU361187"/>
    </source>
</evidence>
<evidence type="ECO:0000256" key="3">
    <source>
        <dbReference type="ARBA" id="ARBA00023295"/>
    </source>
</evidence>
<reference evidence="7 8" key="1">
    <citation type="submission" date="2017-06" db="EMBL/GenBank/DDBJ databases">
        <title>Comparative genomic analysis of Ambrosia Fusariam Clade fungi.</title>
        <authorList>
            <person name="Stajich J.E."/>
            <person name="Carrillo J."/>
            <person name="Kijimoto T."/>
            <person name="Eskalen A."/>
            <person name="O'Donnell K."/>
            <person name="Kasson M."/>
        </authorList>
    </citation>
    <scope>NUCLEOTIDE SEQUENCE [LARGE SCALE GENOMIC DNA]</scope>
    <source>
        <strain evidence="7 8">NRRL62584</strain>
    </source>
</reference>
<dbReference type="AlphaFoldDB" id="A0A428PJD1"/>
<dbReference type="GO" id="GO:0005975">
    <property type="term" value="P:carbohydrate metabolic process"/>
    <property type="evidence" value="ECO:0007669"/>
    <property type="project" value="InterPro"/>
</dbReference>
<proteinExistence type="inferred from homology"/>
<accession>A0A428PJD1</accession>
<dbReference type="Proteomes" id="UP000288168">
    <property type="component" value="Unassembled WGS sequence"/>
</dbReference>
<dbReference type="GO" id="GO:0004553">
    <property type="term" value="F:hydrolase activity, hydrolyzing O-glycosyl compounds"/>
    <property type="evidence" value="ECO:0007669"/>
    <property type="project" value="InterPro"/>
</dbReference>
<evidence type="ECO:0000256" key="4">
    <source>
        <dbReference type="PIRSR" id="PIRSR606710-1"/>
    </source>
</evidence>
<keyword evidence="8" id="KW-1185">Reference proteome</keyword>
<dbReference type="PANTHER" id="PTHR42812">
    <property type="entry name" value="BETA-XYLOSIDASE"/>
    <property type="match status" value="1"/>
</dbReference>
<comment type="caution">
    <text evidence="7">The sequence shown here is derived from an EMBL/GenBank/DDBJ whole genome shotgun (WGS) entry which is preliminary data.</text>
</comment>
<protein>
    <recommendedName>
        <fullName evidence="9">Endo-arabinase</fullName>
    </recommendedName>
</protein>
<dbReference type="CDD" id="cd08999">
    <property type="entry name" value="GH43_ABN-like"/>
    <property type="match status" value="1"/>
</dbReference>
<organism evidence="7 8">
    <name type="scientific">Fusarium duplospermum</name>
    <dbReference type="NCBI Taxonomy" id="1325734"/>
    <lineage>
        <taxon>Eukaryota</taxon>
        <taxon>Fungi</taxon>
        <taxon>Dikarya</taxon>
        <taxon>Ascomycota</taxon>
        <taxon>Pezizomycotina</taxon>
        <taxon>Sordariomycetes</taxon>
        <taxon>Hypocreomycetidae</taxon>
        <taxon>Hypocreales</taxon>
        <taxon>Nectriaceae</taxon>
        <taxon>Fusarium</taxon>
        <taxon>Fusarium solani species complex</taxon>
    </lineage>
</organism>
<feature type="active site" description="Proton donor" evidence="4">
    <location>
        <position position="268"/>
    </location>
</feature>
<dbReference type="InterPro" id="IPR051795">
    <property type="entry name" value="Glycosyl_Hydrlase_43"/>
</dbReference>
<dbReference type="STRING" id="1325734.A0A428PJD1"/>
<evidence type="ECO:0000313" key="8">
    <source>
        <dbReference type="Proteomes" id="UP000288168"/>
    </source>
</evidence>
<gene>
    <name evidence="7" type="ORF">CEP54_010542</name>
</gene>
<dbReference type="OrthoDB" id="3879658at2759"/>
<evidence type="ECO:0008006" key="9">
    <source>
        <dbReference type="Google" id="ProtNLM"/>
    </source>
</evidence>
<evidence type="ECO:0000313" key="7">
    <source>
        <dbReference type="EMBL" id="RSL53139.1"/>
    </source>
</evidence>
<comment type="similarity">
    <text evidence="1 6">Belongs to the glycosyl hydrolase 43 family.</text>
</comment>
<dbReference type="EMBL" id="NKCI01000126">
    <property type="protein sequence ID" value="RSL53139.1"/>
    <property type="molecule type" value="Genomic_DNA"/>
</dbReference>
<name>A0A428PJD1_9HYPO</name>